<dbReference type="InterPro" id="IPR035994">
    <property type="entry name" value="Nucleoside_phosphorylase_sf"/>
</dbReference>
<gene>
    <name evidence="4" type="ORF">FZEAL_9725</name>
</gene>
<dbReference type="SUPFAM" id="SSF53167">
    <property type="entry name" value="Purine and uridine phosphorylases"/>
    <property type="match status" value="1"/>
</dbReference>
<dbReference type="GO" id="GO:0003824">
    <property type="term" value="F:catalytic activity"/>
    <property type="evidence" value="ECO:0007669"/>
    <property type="project" value="InterPro"/>
</dbReference>
<proteinExistence type="predicted"/>
<keyword evidence="5" id="KW-1185">Reference proteome</keyword>
<evidence type="ECO:0000313" key="4">
    <source>
        <dbReference type="EMBL" id="KAF4971868.1"/>
    </source>
</evidence>
<evidence type="ECO:0008006" key="6">
    <source>
        <dbReference type="Google" id="ProtNLM"/>
    </source>
</evidence>
<dbReference type="InterPro" id="IPR027417">
    <property type="entry name" value="P-loop_NTPase"/>
</dbReference>
<dbReference type="Gene3D" id="3.40.50.1580">
    <property type="entry name" value="Nucleoside phosphorylase domain"/>
    <property type="match status" value="1"/>
</dbReference>
<dbReference type="Gene3D" id="3.40.50.300">
    <property type="entry name" value="P-loop containing nucleotide triphosphate hydrolases"/>
    <property type="match status" value="1"/>
</dbReference>
<dbReference type="InterPro" id="IPR053137">
    <property type="entry name" value="NLR-like"/>
</dbReference>
<dbReference type="Pfam" id="PF00931">
    <property type="entry name" value="NB-ARC"/>
    <property type="match status" value="1"/>
</dbReference>
<dbReference type="GO" id="GO:0009116">
    <property type="term" value="P:nucleoside metabolic process"/>
    <property type="evidence" value="ECO:0007669"/>
    <property type="project" value="InterPro"/>
</dbReference>
<dbReference type="PANTHER" id="PTHR46082:SF6">
    <property type="entry name" value="AAA+ ATPASE DOMAIN-CONTAINING PROTEIN-RELATED"/>
    <property type="match status" value="1"/>
</dbReference>
<name>A0A8H4XE71_9HYPO</name>
<dbReference type="SUPFAM" id="SSF52540">
    <property type="entry name" value="P-loop containing nucleoside triphosphate hydrolases"/>
    <property type="match status" value="1"/>
</dbReference>
<dbReference type="InterPro" id="IPR002182">
    <property type="entry name" value="NB-ARC"/>
</dbReference>
<dbReference type="Pfam" id="PF13424">
    <property type="entry name" value="TPR_12"/>
    <property type="match status" value="1"/>
</dbReference>
<dbReference type="SUPFAM" id="SSF48452">
    <property type="entry name" value="TPR-like"/>
    <property type="match status" value="2"/>
</dbReference>
<dbReference type="Gene3D" id="1.25.40.10">
    <property type="entry name" value="Tetratricopeptide repeat domain"/>
    <property type="match status" value="2"/>
</dbReference>
<dbReference type="Pfam" id="PF13374">
    <property type="entry name" value="TPR_10"/>
    <property type="match status" value="3"/>
</dbReference>
<dbReference type="Proteomes" id="UP000635477">
    <property type="component" value="Unassembled WGS sequence"/>
</dbReference>
<dbReference type="OrthoDB" id="626167at2759"/>
<evidence type="ECO:0000313" key="5">
    <source>
        <dbReference type="Proteomes" id="UP000635477"/>
    </source>
</evidence>
<accession>A0A8H4XE71</accession>
<dbReference type="InterPro" id="IPR000845">
    <property type="entry name" value="Nucleoside_phosphorylase_d"/>
</dbReference>
<evidence type="ECO:0000259" key="2">
    <source>
        <dbReference type="Pfam" id="PF00931"/>
    </source>
</evidence>
<dbReference type="AlphaFoldDB" id="A0A8H4XE71"/>
<protein>
    <recommendedName>
        <fullName evidence="6">Nucleoside phosphorylase domain-containing protein</fullName>
    </recommendedName>
</protein>
<reference evidence="4" key="2">
    <citation type="submission" date="2020-05" db="EMBL/GenBank/DDBJ databases">
        <authorList>
            <person name="Kim H.-S."/>
            <person name="Proctor R.H."/>
            <person name="Brown D.W."/>
        </authorList>
    </citation>
    <scope>NUCLEOTIDE SEQUENCE</scope>
    <source>
        <strain evidence="4">NRRL 22465</strain>
    </source>
</reference>
<dbReference type="PANTHER" id="PTHR46082">
    <property type="entry name" value="ATP/GTP-BINDING PROTEIN-RELATED"/>
    <property type="match status" value="1"/>
</dbReference>
<dbReference type="GO" id="GO:0043531">
    <property type="term" value="F:ADP binding"/>
    <property type="evidence" value="ECO:0007669"/>
    <property type="project" value="InterPro"/>
</dbReference>
<evidence type="ECO:0000259" key="3">
    <source>
        <dbReference type="Pfam" id="PF01048"/>
    </source>
</evidence>
<dbReference type="Pfam" id="PF01048">
    <property type="entry name" value="PNP_UDP_1"/>
    <property type="match status" value="1"/>
</dbReference>
<dbReference type="InterPro" id="IPR011990">
    <property type="entry name" value="TPR-like_helical_dom_sf"/>
</dbReference>
<reference evidence="4" key="1">
    <citation type="journal article" date="2020" name="BMC Genomics">
        <title>Correction to: Identification and distribution of gene clusters required for synthesis of sphingolipid metabolism inhibitors in diverse species of the filamentous fungus Fusarium.</title>
        <authorList>
            <person name="Kim H.S."/>
            <person name="Lohmar J.M."/>
            <person name="Busman M."/>
            <person name="Brown D.W."/>
            <person name="Naumann T.A."/>
            <person name="Divon H.H."/>
            <person name="Lysoe E."/>
            <person name="Uhlig S."/>
            <person name="Proctor R.H."/>
        </authorList>
    </citation>
    <scope>NUCLEOTIDE SEQUENCE</scope>
    <source>
        <strain evidence="4">NRRL 22465</strain>
    </source>
</reference>
<feature type="compositionally biased region" description="Acidic residues" evidence="1">
    <location>
        <begin position="726"/>
        <end position="748"/>
    </location>
</feature>
<feature type="region of interest" description="Disordered" evidence="1">
    <location>
        <begin position="704"/>
        <end position="748"/>
    </location>
</feature>
<organism evidence="4 5">
    <name type="scientific">Fusarium zealandicum</name>
    <dbReference type="NCBI Taxonomy" id="1053134"/>
    <lineage>
        <taxon>Eukaryota</taxon>
        <taxon>Fungi</taxon>
        <taxon>Dikarya</taxon>
        <taxon>Ascomycota</taxon>
        <taxon>Pezizomycotina</taxon>
        <taxon>Sordariomycetes</taxon>
        <taxon>Hypocreomycetidae</taxon>
        <taxon>Hypocreales</taxon>
        <taxon>Nectriaceae</taxon>
        <taxon>Fusarium</taxon>
        <taxon>Fusarium staphyleae species complex</taxon>
    </lineage>
</organism>
<feature type="domain" description="NB-ARC" evidence="2">
    <location>
        <begin position="407"/>
        <end position="565"/>
    </location>
</feature>
<sequence length="1207" mass="136173">MSSSRPSSRDDFEVAIICALPLEYDAVTYVFDEFWDENGDQYGRASKDPNTYTTGRIGNYSVVLALLPQIGKANAASAAASMRSSYGGLRLCLLVGVCGGLPFPQNGEIWLGDVIISKTVVQYDFGRQYPDKFSRKSTIEDSLGRPNKDIRGLVATFETDRGIDQLEERITAILQQLQAKVATTKRRGKYNYLGMEKDVLFDSTERHKHHVSPTCICDDCFNDSNPVCDEAVGSSCADLGCKDHCSVARKRRSPEQQPGLRIDDATPSVAVHVGTIASGDSVIKSAVHRDKVSSDTAAIGFEMEGAGVWDEVPCIVVKGVCDYADSHKAKGWQNFAAATAASASKAILERYIRADKARQVASNDNSGQSQSVRAFSTVPFPQDRDFIERPDILSWLRDHTAQPGSRAALVGLGGIGKSQIAIYYAHQTRQTSPNTWVFWAHASSRARFEDAYRIIADRLRLPGRENPNHNVLQLVHSWLCNEENGPWVMILDNVDSADVFHPDRGDHGPDHQPLVSFLPKSGRGSVIVTSRNMDAAEKLAGLENILQMSTMSSSESLQLLRNRLGECEDQESTMIDLVTALGYLPLAISQAAAYIRRRRPLVSVSDYLKKFRKSKKTRAGLLSKEAADLRRDDSASNSIIATWQITLEQIRRERPSAADLLSFMSFFNPQGIPLFMLSAYSHSLSKDSESDSYDQDSHEYYSYEDLDDDASDGAERSDHEKLEDARFDEDDSDEDEDEDDDDETLGEDLEVLRGYSLVSVTKENETVFEMHPLVQFCAQRWLSTSQPGAGVIAQDRSNDYEYWRHVFFDVMLDKYPESPDEVDTWPISQSLDPHVDTIINEEARSPQDLPKWAAFICCVGEYRQARGKYVESERLYERALGVFLRTLGPEERRTMKSMSCLGHALLYQERFEEAEQQFRKVSEARERILGPDDPDTLLSQGNMIAILVSQRKLEGLEQRCRQMVLRFETVFGKDHPDTLTMMNHLGAALVFEGKYDEAGKVLVQVAQGNEKVFGLYHPQTLFDVLRISDVMALQGRCEEAEKMQRRVLEWQERILGREHPRVFHALESLGANLTKQRKYEEGERLLRRALDVSKKARGQWHPQTSRTLRHLRDSLYHQEKWEEMEDVSRQLLKTKESTPEKEDYITANNVEWLAYACYKQSQYVEAATLYERAGKDYASVVGSDNPYTERCNEMHGIILERMGNGPG</sequence>
<comment type="caution">
    <text evidence="4">The sequence shown here is derived from an EMBL/GenBank/DDBJ whole genome shotgun (WGS) entry which is preliminary data.</text>
</comment>
<feature type="domain" description="Nucleoside phosphorylase" evidence="3">
    <location>
        <begin position="14"/>
        <end position="132"/>
    </location>
</feature>
<dbReference type="EMBL" id="JABEYC010000947">
    <property type="protein sequence ID" value="KAF4971868.1"/>
    <property type="molecule type" value="Genomic_DNA"/>
</dbReference>
<evidence type="ECO:0000256" key="1">
    <source>
        <dbReference type="SAM" id="MobiDB-lite"/>
    </source>
</evidence>
<feature type="compositionally biased region" description="Basic and acidic residues" evidence="1">
    <location>
        <begin position="713"/>
        <end position="725"/>
    </location>
</feature>